<comment type="caution">
    <text evidence="2">The sequence shown here is derived from an EMBL/GenBank/DDBJ whole genome shotgun (WGS) entry which is preliminary data.</text>
</comment>
<keyword evidence="3" id="KW-1185">Reference proteome</keyword>
<evidence type="ECO:0000256" key="1">
    <source>
        <dbReference type="SAM" id="MobiDB-lite"/>
    </source>
</evidence>
<sequence length="393" mass="44813">MSSDGDDAVKPVFSPSLKQVITPDGAAPNTLGRRLFHALWRRFWIQVSRFLDRTGLTWRWRYSRDAHDHTLSRHQCRKAFPGLFDELLRAKQEYERYHINLDDLEAIDIKDGRVRVAIFNRQEAISAAPRNSIPNIEFVLDVRGQVADVTKPAWVLDRREHDDKVWLTPFIGSLETSNTTSSAQETKRDESQAKVTFKPLGQMAVEIDSQESQGSSGNKGRQGETKDASATDDWGSFLLTNNSRPDMFAPDVCRHKILVHPGSQSTFNRLDSLLCASVNVMQNPKWIHLYHGLMYSKPRSGSRTSLPEFQNVMLINNAGPDLKKGTPSFLRNTEVANTMASNAVETFRRRYLTEASTACYWRELVHTYSEVSYSPKVYDEMDSRRGVPLKKFL</sequence>
<organism evidence="2 3">
    <name type="scientific">Apiospora phragmitis</name>
    <dbReference type="NCBI Taxonomy" id="2905665"/>
    <lineage>
        <taxon>Eukaryota</taxon>
        <taxon>Fungi</taxon>
        <taxon>Dikarya</taxon>
        <taxon>Ascomycota</taxon>
        <taxon>Pezizomycotina</taxon>
        <taxon>Sordariomycetes</taxon>
        <taxon>Xylariomycetidae</taxon>
        <taxon>Amphisphaeriales</taxon>
        <taxon>Apiosporaceae</taxon>
        <taxon>Apiospora</taxon>
    </lineage>
</organism>
<accession>A0ABR1WVT7</accession>
<dbReference type="Proteomes" id="UP001480595">
    <property type="component" value="Unassembled WGS sequence"/>
</dbReference>
<name>A0ABR1WVT7_9PEZI</name>
<feature type="region of interest" description="Disordered" evidence="1">
    <location>
        <begin position="208"/>
        <end position="233"/>
    </location>
</feature>
<gene>
    <name evidence="2" type="ORF">PG994_002230</name>
</gene>
<dbReference type="GeneID" id="92086702"/>
<dbReference type="RefSeq" id="XP_066721780.1">
    <property type="nucleotide sequence ID" value="XM_066853639.1"/>
</dbReference>
<evidence type="ECO:0000313" key="3">
    <source>
        <dbReference type="Proteomes" id="UP001480595"/>
    </source>
</evidence>
<protein>
    <submittedName>
        <fullName evidence="2">Uncharacterized protein</fullName>
    </submittedName>
</protein>
<proteinExistence type="predicted"/>
<reference evidence="2 3" key="1">
    <citation type="submission" date="2023-01" db="EMBL/GenBank/DDBJ databases">
        <title>Analysis of 21 Apiospora genomes using comparative genomics revels a genus with tremendous synthesis potential of carbohydrate active enzymes and secondary metabolites.</title>
        <authorList>
            <person name="Sorensen T."/>
        </authorList>
    </citation>
    <scope>NUCLEOTIDE SEQUENCE [LARGE SCALE GENOMIC DNA]</scope>
    <source>
        <strain evidence="2 3">CBS 135458</strain>
    </source>
</reference>
<dbReference type="EMBL" id="JAQQWL010000002">
    <property type="protein sequence ID" value="KAK8087256.1"/>
    <property type="molecule type" value="Genomic_DNA"/>
</dbReference>
<feature type="compositionally biased region" description="Polar residues" evidence="1">
    <location>
        <begin position="210"/>
        <end position="219"/>
    </location>
</feature>
<evidence type="ECO:0000313" key="2">
    <source>
        <dbReference type="EMBL" id="KAK8087256.1"/>
    </source>
</evidence>